<sequence>MEEDGMRARSFRDEDYDTRRVFLRSYPLHWDPQSETEESFDRECGKKEPVRVANRTNGRKIVNKTILVFRRVKRKITIFIVNCVPVSLKAPTALIFVI</sequence>
<keyword evidence="1" id="KW-0812">Transmembrane</keyword>
<protein>
    <submittedName>
        <fullName evidence="2">Uncharacterized protein</fullName>
    </submittedName>
</protein>
<dbReference type="OrthoDB" id="1913089at2759"/>
<organism evidence="2 3">
    <name type="scientific">Phtheirospermum japonicum</name>
    <dbReference type="NCBI Taxonomy" id="374723"/>
    <lineage>
        <taxon>Eukaryota</taxon>
        <taxon>Viridiplantae</taxon>
        <taxon>Streptophyta</taxon>
        <taxon>Embryophyta</taxon>
        <taxon>Tracheophyta</taxon>
        <taxon>Spermatophyta</taxon>
        <taxon>Magnoliopsida</taxon>
        <taxon>eudicotyledons</taxon>
        <taxon>Gunneridae</taxon>
        <taxon>Pentapetalae</taxon>
        <taxon>asterids</taxon>
        <taxon>lamiids</taxon>
        <taxon>Lamiales</taxon>
        <taxon>Orobanchaceae</taxon>
        <taxon>Orobanchaceae incertae sedis</taxon>
        <taxon>Phtheirospermum</taxon>
    </lineage>
</organism>
<evidence type="ECO:0000313" key="3">
    <source>
        <dbReference type="Proteomes" id="UP000653305"/>
    </source>
</evidence>
<keyword evidence="3" id="KW-1185">Reference proteome</keyword>
<reference evidence="2" key="1">
    <citation type="submission" date="2020-07" db="EMBL/GenBank/DDBJ databases">
        <title>Ethylene signaling mediates host invasion by parasitic plants.</title>
        <authorList>
            <person name="Yoshida S."/>
        </authorList>
    </citation>
    <scope>NUCLEOTIDE SEQUENCE</scope>
    <source>
        <strain evidence="2">Okayama</strain>
    </source>
</reference>
<evidence type="ECO:0000313" key="2">
    <source>
        <dbReference type="EMBL" id="GFP87843.1"/>
    </source>
</evidence>
<keyword evidence="1" id="KW-0472">Membrane</keyword>
<proteinExistence type="predicted"/>
<keyword evidence="1" id="KW-1133">Transmembrane helix</keyword>
<comment type="caution">
    <text evidence="2">The sequence shown here is derived from an EMBL/GenBank/DDBJ whole genome shotgun (WGS) entry which is preliminary data.</text>
</comment>
<feature type="transmembrane region" description="Helical" evidence="1">
    <location>
        <begin position="76"/>
        <end position="97"/>
    </location>
</feature>
<dbReference type="Proteomes" id="UP000653305">
    <property type="component" value="Unassembled WGS sequence"/>
</dbReference>
<gene>
    <name evidence="2" type="ORF">PHJA_000928000</name>
</gene>
<name>A0A830BV63_9LAMI</name>
<dbReference type="EMBL" id="BMAC01000157">
    <property type="protein sequence ID" value="GFP87843.1"/>
    <property type="molecule type" value="Genomic_DNA"/>
</dbReference>
<accession>A0A830BV63</accession>
<dbReference type="AlphaFoldDB" id="A0A830BV63"/>
<evidence type="ECO:0000256" key="1">
    <source>
        <dbReference type="SAM" id="Phobius"/>
    </source>
</evidence>